<feature type="transmembrane region" description="Helical" evidence="1">
    <location>
        <begin position="401"/>
        <end position="419"/>
    </location>
</feature>
<dbReference type="PANTHER" id="PTHR37422">
    <property type="entry name" value="TEICHURONIC ACID BIOSYNTHESIS PROTEIN TUAE"/>
    <property type="match status" value="1"/>
</dbReference>
<evidence type="ECO:0008006" key="4">
    <source>
        <dbReference type="Google" id="ProtNLM"/>
    </source>
</evidence>
<keyword evidence="3" id="KW-1185">Reference proteome</keyword>
<dbReference type="PANTHER" id="PTHR37422:SF13">
    <property type="entry name" value="LIPOPOLYSACCHARIDE BIOSYNTHESIS PROTEIN PA4999-RELATED"/>
    <property type="match status" value="1"/>
</dbReference>
<keyword evidence="1" id="KW-0472">Membrane</keyword>
<evidence type="ECO:0000313" key="3">
    <source>
        <dbReference type="Proteomes" id="UP001161423"/>
    </source>
</evidence>
<feature type="transmembrane region" description="Helical" evidence="1">
    <location>
        <begin position="28"/>
        <end position="45"/>
    </location>
</feature>
<feature type="transmembrane region" description="Helical" evidence="1">
    <location>
        <begin position="227"/>
        <end position="243"/>
    </location>
</feature>
<protein>
    <recommendedName>
        <fullName evidence="4">O-antigen ligase like membrane protein</fullName>
    </recommendedName>
</protein>
<evidence type="ECO:0000313" key="2">
    <source>
        <dbReference type="EMBL" id="GLP99814.1"/>
    </source>
</evidence>
<feature type="transmembrane region" description="Helical" evidence="1">
    <location>
        <begin position="122"/>
        <end position="139"/>
    </location>
</feature>
<feature type="transmembrane region" description="Helical" evidence="1">
    <location>
        <begin position="83"/>
        <end position="102"/>
    </location>
</feature>
<sequence>MPNFIAYIALLSWPIVTIFLIKRKGLEVGVLLALLGAHMFLPVAFKIDLPAIPPLNKYSITTVTILIYLILNKKRLGFIALHRYMKFVFVMLLVLPFLTALTNSERYSYLPGLTLYDGLSDAITNFLIIVPFLFGVRYFNTYEKQLILFKYFAIAAFVYAFFTLYEVRMSPRLHWMLYGYFPNSWLQQYREGGFRAIVFMGHGLLVAIFLALGVAAATAMTRLKEKVLPIKTLYVLIIIFMTLVLQKSLASLIFGTFGLIMIILMSPKRMHQMALLIGLLFLTYPMLSSLNLFPHKTILDVASRVSAERAQSLEFRFEQEKALLNHANSKPLFGWGGWGRNRIVDDLTGSDTSTTDGRWIITLGVSGWVGYLSQFLLIVVPLYLTYRITVKRRIHDKKESILLGAHAILLSVLLLDQMPNSSLNSFYWLVVGSLLGRAYKINQDYLGEKRAESSHNTKLVNSVDNG</sequence>
<feature type="transmembrane region" description="Helical" evidence="1">
    <location>
        <begin position="6"/>
        <end position="21"/>
    </location>
</feature>
<comment type="caution">
    <text evidence="2">The sequence shown here is derived from an EMBL/GenBank/DDBJ whole genome shotgun (WGS) entry which is preliminary data.</text>
</comment>
<feature type="transmembrane region" description="Helical" evidence="1">
    <location>
        <begin position="249"/>
        <end position="266"/>
    </location>
</feature>
<feature type="transmembrane region" description="Helical" evidence="1">
    <location>
        <begin position="368"/>
        <end position="389"/>
    </location>
</feature>
<dbReference type="InterPro" id="IPR051533">
    <property type="entry name" value="WaaL-like"/>
</dbReference>
<reference evidence="2" key="1">
    <citation type="journal article" date="2014" name="Int. J. Syst. Evol. Microbiol.">
        <title>Complete genome of a new Firmicutes species belonging to the dominant human colonic microbiota ('Ruminococcus bicirculans') reveals two chromosomes and a selective capacity to utilize plant glucans.</title>
        <authorList>
            <consortium name="NISC Comparative Sequencing Program"/>
            <person name="Wegmann U."/>
            <person name="Louis P."/>
            <person name="Goesmann A."/>
            <person name="Henrissat B."/>
            <person name="Duncan S.H."/>
            <person name="Flint H.J."/>
        </authorList>
    </citation>
    <scope>NUCLEOTIDE SEQUENCE</scope>
    <source>
        <strain evidence="2">NBRC 102424</strain>
    </source>
</reference>
<feature type="transmembrane region" description="Helical" evidence="1">
    <location>
        <begin position="51"/>
        <end position="71"/>
    </location>
</feature>
<evidence type="ECO:0000256" key="1">
    <source>
        <dbReference type="SAM" id="Phobius"/>
    </source>
</evidence>
<dbReference type="Proteomes" id="UP001161423">
    <property type="component" value="Unassembled WGS sequence"/>
</dbReference>
<feature type="transmembrane region" description="Helical" evidence="1">
    <location>
        <begin position="194"/>
        <end position="215"/>
    </location>
</feature>
<proteinExistence type="predicted"/>
<name>A0ABQ5TW94_9GAMM</name>
<reference evidence="2" key="2">
    <citation type="submission" date="2023-01" db="EMBL/GenBank/DDBJ databases">
        <title>Draft genome sequence of Methylophaga thalassica strain NBRC 102424.</title>
        <authorList>
            <person name="Sun Q."/>
            <person name="Mori K."/>
        </authorList>
    </citation>
    <scope>NUCLEOTIDE SEQUENCE</scope>
    <source>
        <strain evidence="2">NBRC 102424</strain>
    </source>
</reference>
<keyword evidence="1" id="KW-0812">Transmembrane</keyword>
<dbReference type="EMBL" id="BSND01000005">
    <property type="protein sequence ID" value="GLP99814.1"/>
    <property type="molecule type" value="Genomic_DNA"/>
</dbReference>
<accession>A0ABQ5TW94</accession>
<dbReference type="RefSeq" id="WP_284723050.1">
    <property type="nucleotide sequence ID" value="NZ_BSND01000005.1"/>
</dbReference>
<organism evidence="2 3">
    <name type="scientific">Methylophaga thalassica</name>
    <dbReference type="NCBI Taxonomy" id="40223"/>
    <lineage>
        <taxon>Bacteria</taxon>
        <taxon>Pseudomonadati</taxon>
        <taxon>Pseudomonadota</taxon>
        <taxon>Gammaproteobacteria</taxon>
        <taxon>Thiotrichales</taxon>
        <taxon>Piscirickettsiaceae</taxon>
        <taxon>Methylophaga</taxon>
    </lineage>
</organism>
<feature type="transmembrane region" description="Helical" evidence="1">
    <location>
        <begin position="146"/>
        <end position="165"/>
    </location>
</feature>
<keyword evidence="1" id="KW-1133">Transmembrane helix</keyword>
<feature type="transmembrane region" description="Helical" evidence="1">
    <location>
        <begin position="273"/>
        <end position="293"/>
    </location>
</feature>
<gene>
    <name evidence="2" type="ORF">GCM10007891_16680</name>
</gene>